<organism evidence="3 4">
    <name type="scientific">Solirubrobacter deserti</name>
    <dbReference type="NCBI Taxonomy" id="2282478"/>
    <lineage>
        <taxon>Bacteria</taxon>
        <taxon>Bacillati</taxon>
        <taxon>Actinomycetota</taxon>
        <taxon>Thermoleophilia</taxon>
        <taxon>Solirubrobacterales</taxon>
        <taxon>Solirubrobacteraceae</taxon>
        <taxon>Solirubrobacter</taxon>
    </lineage>
</organism>
<evidence type="ECO:0000259" key="2">
    <source>
        <dbReference type="PROSITE" id="PS50975"/>
    </source>
</evidence>
<dbReference type="Gene3D" id="3.40.50.20">
    <property type="match status" value="1"/>
</dbReference>
<keyword evidence="4" id="KW-1185">Reference proteome</keyword>
<dbReference type="PANTHER" id="PTHR21621">
    <property type="entry name" value="RIBOSOMAL PROTEIN S6 MODIFICATION PROTEIN"/>
    <property type="match status" value="1"/>
</dbReference>
<keyword evidence="1" id="KW-0547">Nucleotide-binding</keyword>
<name>A0ABT4RJ70_9ACTN</name>
<gene>
    <name evidence="3" type="ORF">OJ962_14015</name>
</gene>
<evidence type="ECO:0000313" key="3">
    <source>
        <dbReference type="EMBL" id="MDA0138614.1"/>
    </source>
</evidence>
<keyword evidence="1" id="KW-0067">ATP-binding</keyword>
<dbReference type="Pfam" id="PF02655">
    <property type="entry name" value="ATP-grasp_3"/>
    <property type="match status" value="1"/>
</dbReference>
<dbReference type="InterPro" id="IPR011761">
    <property type="entry name" value="ATP-grasp"/>
</dbReference>
<dbReference type="PROSITE" id="PS50975">
    <property type="entry name" value="ATP_GRASP"/>
    <property type="match status" value="1"/>
</dbReference>
<dbReference type="RefSeq" id="WP_202955294.1">
    <property type="nucleotide sequence ID" value="NZ_JAPCID010000017.1"/>
</dbReference>
<dbReference type="SUPFAM" id="SSF56059">
    <property type="entry name" value="Glutathione synthetase ATP-binding domain-like"/>
    <property type="match status" value="1"/>
</dbReference>
<proteinExistence type="predicted"/>
<comment type="caution">
    <text evidence="3">The sequence shown here is derived from an EMBL/GenBank/DDBJ whole genome shotgun (WGS) entry which is preliminary data.</text>
</comment>
<dbReference type="InterPro" id="IPR003806">
    <property type="entry name" value="ATP-grasp_PylC-type"/>
</dbReference>
<dbReference type="Gene3D" id="3.30.470.20">
    <property type="entry name" value="ATP-grasp fold, B domain"/>
    <property type="match status" value="1"/>
</dbReference>
<dbReference type="EMBL" id="JAPCID010000017">
    <property type="protein sequence ID" value="MDA0138614.1"/>
    <property type="molecule type" value="Genomic_DNA"/>
</dbReference>
<dbReference type="PANTHER" id="PTHR21621:SF0">
    <property type="entry name" value="BETA-CITRYLGLUTAMATE SYNTHASE B-RELATED"/>
    <property type="match status" value="1"/>
</dbReference>
<accession>A0ABT4RJ70</accession>
<reference evidence="3" key="1">
    <citation type="submission" date="2022-10" db="EMBL/GenBank/DDBJ databases">
        <title>The WGS of Solirubrobacter sp. CPCC 204708.</title>
        <authorList>
            <person name="Jiang Z."/>
        </authorList>
    </citation>
    <scope>NUCLEOTIDE SEQUENCE</scope>
    <source>
        <strain evidence="3">CPCC 204708</strain>
    </source>
</reference>
<dbReference type="Proteomes" id="UP001147700">
    <property type="component" value="Unassembled WGS sequence"/>
</dbReference>
<evidence type="ECO:0000256" key="1">
    <source>
        <dbReference type="PROSITE-ProRule" id="PRU00409"/>
    </source>
</evidence>
<sequence length="283" mass="30086">MRVALVMTDADFYAGTGFAEAWTRALEEHGASVEGVAQVPPGWGMSGPPAYDLAVAHVLVEEVAAFAPTLAAATLLEACGVPLTNPVAAIVASADKLVTHAIWAAHGVPQPATWALDELPEWPDGPLVLKPALCDGARHIALVHSFEEARAHVRAWREDEARGGERRGTALLQEWVPEPRCVRLFATPERTSLAYEKARQPGALITHGTVYPRVYEPPVEMAALAQRMVETLGGGLMGVDVLIAEDGRLLALEANAPFGFDVTDPAQGEFVAAAALRRARVAA</sequence>
<protein>
    <submittedName>
        <fullName evidence="3">ATP-grasp domain-containing protein</fullName>
    </submittedName>
</protein>
<evidence type="ECO:0000313" key="4">
    <source>
        <dbReference type="Proteomes" id="UP001147700"/>
    </source>
</evidence>
<feature type="domain" description="ATP-grasp" evidence="2">
    <location>
        <begin position="100"/>
        <end position="280"/>
    </location>
</feature>